<dbReference type="RefSeq" id="WP_100270972.1">
    <property type="nucleotide sequence ID" value="NZ_CP024444.1"/>
</dbReference>
<dbReference type="EMBL" id="CP024444">
    <property type="protein sequence ID" value="ATR79603.1"/>
    <property type="molecule type" value="Genomic_DNA"/>
</dbReference>
<protein>
    <recommendedName>
        <fullName evidence="3">Tyr recombinase domain-containing protein</fullName>
    </recommendedName>
</protein>
<accession>A0A2D2LX54</accession>
<name>A0A2D2LX54_FAUOS</name>
<organism evidence="1 2">
    <name type="scientific">Faucicola osloensis</name>
    <name type="common">Moraxella osloensis</name>
    <dbReference type="NCBI Taxonomy" id="34062"/>
    <lineage>
        <taxon>Bacteria</taxon>
        <taxon>Pseudomonadati</taxon>
        <taxon>Pseudomonadota</taxon>
        <taxon>Gammaproteobacteria</taxon>
        <taxon>Moraxellales</taxon>
        <taxon>Moraxellaceae</taxon>
        <taxon>Faucicola</taxon>
    </lineage>
</organism>
<reference evidence="2" key="1">
    <citation type="submission" date="2017-10" db="EMBL/GenBank/DDBJ databases">
        <title>Complete genome sequence of Moraxella osloensis NP7 isolated from human skin.</title>
        <authorList>
            <person name="Lee K."/>
            <person name="Lim J.Y."/>
            <person name="Hwang I."/>
        </authorList>
    </citation>
    <scope>NUCLEOTIDE SEQUENCE [LARGE SCALE GENOMIC DNA]</scope>
    <source>
        <strain evidence="2">NP7</strain>
        <plasmid evidence="2">pnp7-1</plasmid>
    </source>
</reference>
<dbReference type="AlphaFoldDB" id="A0A2D2LX54"/>
<sequence>MKEFITRQYHSNLPKESSDLIKHAGSASQNAYLDRWGQFYENFDPQKTADTNLADTISTIQTKRQNGEIKWSTVRQYKAAIMFTLSLAYLYRENPSLYQQVVAYKKLVDIERFHPFFNAVTTPALEDNYEELNNWKSSDPLITKQLDNLAHEKNNTSSSKAKSFPDELYNILMKDTSPNMHWVRVFTYLNCRLGLRPNEWYDCELVSHDYYEVTKSQQGNPFFNGRFQDANNQPVIHFSEPNDQNSAFTYGFLEKLGVFTFNEIKDKSAPVLVVKNSKLSHGRACGPLRFIALTGFNATEVDLLKTMMGYFDRQNDELNTDGTRLAFVKHVINPMQGKLHYFWHSNDDAEIAINDVFEQKHEDWTNEKNRYLRQGKEFNRTPPVKNYPTLYSTRHQAIATAKATGCSPIEIAALFGHASVITADRHYGKRIHGWGKQQVQPVKEGVMNVLARMTDAVFNQIVSESAPGELVQAVAEQLEQDGVIKAPDSFEDAVKQIMTQYDNQPDVFNERLSHVVKTHIQPIAAKQRDAKTSVQRAPVLNNNYDNGFSPN</sequence>
<keyword evidence="1" id="KW-0614">Plasmid</keyword>
<geneLocation type="plasmid" evidence="2">
    <name>pnp7-1</name>
</geneLocation>
<proteinExistence type="predicted"/>
<gene>
    <name evidence="1" type="ORF">NP7_09545</name>
</gene>
<dbReference type="Proteomes" id="UP000229340">
    <property type="component" value="Plasmid pNP7-1"/>
</dbReference>
<evidence type="ECO:0008006" key="3">
    <source>
        <dbReference type="Google" id="ProtNLM"/>
    </source>
</evidence>
<evidence type="ECO:0000313" key="2">
    <source>
        <dbReference type="Proteomes" id="UP000229340"/>
    </source>
</evidence>
<evidence type="ECO:0000313" key="1">
    <source>
        <dbReference type="EMBL" id="ATR79603.1"/>
    </source>
</evidence>